<dbReference type="InterPro" id="IPR017087">
    <property type="entry name" value="UCP037004"/>
</dbReference>
<dbReference type="PANTHER" id="PTHR30087">
    <property type="entry name" value="INNER MEMBRANE PROTEIN"/>
    <property type="match status" value="1"/>
</dbReference>
<gene>
    <name evidence="2" type="ORF">NSPWAT_2612</name>
</gene>
<dbReference type="RefSeq" id="WP_282012298.1">
    <property type="nucleotide sequence ID" value="NZ_OX336137.1"/>
</dbReference>
<reference evidence="2 3" key="1">
    <citation type="submission" date="2022-09" db="EMBL/GenBank/DDBJ databases">
        <authorList>
            <person name="Kop L."/>
        </authorList>
    </citation>
    <scope>NUCLEOTIDE SEQUENCE [LARGE SCALE GENOMIC DNA]</scope>
    <source>
        <strain evidence="2 3">347</strain>
    </source>
</reference>
<sequence length="321" mass="36809">MPTSPENEKIRIGVSSCLLGEPVRWNGDHKRDRYLTEVLASFFEWVPTCPEVDAGMGTPRETVRLHGTPESPRMVGTQTGTDWTAGMRRLSKMHSHELAKMDLCGYIFKSKSPSCGLNRIKVYTDTATVHHNGRGLFAEAFVSTCPRVPVEEEGRLHDPKIRENFIVRVFAYHRLQTLVNGRWSRGALVKFHTEHKFLLLAHSRKHYDALGKLVAEAKQYTPAELKSKYAGTFMDALAMKSTIKKNADVLQHMLGFFKKELSGEEKRDILETIEDYQQELVPLVVPVTLMRHHVRTHNVEYLQNQVYLNPHPKELMIRNHI</sequence>
<evidence type="ECO:0000313" key="3">
    <source>
        <dbReference type="Proteomes" id="UP001157733"/>
    </source>
</evidence>
<organism evidence="2 3">
    <name type="scientific">Nitrospina watsonii</name>
    <dbReference type="NCBI Taxonomy" id="1323948"/>
    <lineage>
        <taxon>Bacteria</taxon>
        <taxon>Pseudomonadati</taxon>
        <taxon>Nitrospinota/Tectimicrobiota group</taxon>
        <taxon>Nitrospinota</taxon>
        <taxon>Nitrospinia</taxon>
        <taxon>Nitrospinales</taxon>
        <taxon>Nitrospinaceae</taxon>
        <taxon>Nitrospina</taxon>
    </lineage>
</organism>
<evidence type="ECO:0000259" key="1">
    <source>
        <dbReference type="Pfam" id="PF08349"/>
    </source>
</evidence>
<dbReference type="PANTHER" id="PTHR30087:SF0">
    <property type="entry name" value="INNER MEMBRANE PROTEIN"/>
    <property type="match status" value="1"/>
</dbReference>
<feature type="domain" description="DUF1722" evidence="1">
    <location>
        <begin position="196"/>
        <end position="312"/>
    </location>
</feature>
<accession>A0ABN8W1H2</accession>
<keyword evidence="3" id="KW-1185">Reference proteome</keyword>
<dbReference type="InterPro" id="IPR013560">
    <property type="entry name" value="DUF1722"/>
</dbReference>
<dbReference type="PIRSF" id="PIRSF037004">
    <property type="entry name" value="UCP037004"/>
    <property type="match status" value="1"/>
</dbReference>
<evidence type="ECO:0000313" key="2">
    <source>
        <dbReference type="EMBL" id="CAI2719468.1"/>
    </source>
</evidence>
<dbReference type="InterPro" id="IPR007553">
    <property type="entry name" value="2-thiour_desulf"/>
</dbReference>
<name>A0ABN8W1H2_9BACT</name>
<protein>
    <recommendedName>
        <fullName evidence="1">DUF1722 domain-containing protein</fullName>
    </recommendedName>
</protein>
<dbReference type="Pfam" id="PF08349">
    <property type="entry name" value="DUF1722"/>
    <property type="match status" value="1"/>
</dbReference>
<proteinExistence type="predicted"/>
<dbReference type="Proteomes" id="UP001157733">
    <property type="component" value="Chromosome"/>
</dbReference>
<dbReference type="EMBL" id="OX336137">
    <property type="protein sequence ID" value="CAI2719468.1"/>
    <property type="molecule type" value="Genomic_DNA"/>
</dbReference>
<dbReference type="Pfam" id="PF04463">
    <property type="entry name" value="2-thiour_desulf"/>
    <property type="match status" value="1"/>
</dbReference>